<evidence type="ECO:0000256" key="1">
    <source>
        <dbReference type="SAM" id="MobiDB-lite"/>
    </source>
</evidence>
<name>A0A9N7YGP0_PLEPL</name>
<organism evidence="2 3">
    <name type="scientific">Pleuronectes platessa</name>
    <name type="common">European plaice</name>
    <dbReference type="NCBI Taxonomy" id="8262"/>
    <lineage>
        <taxon>Eukaryota</taxon>
        <taxon>Metazoa</taxon>
        <taxon>Chordata</taxon>
        <taxon>Craniata</taxon>
        <taxon>Vertebrata</taxon>
        <taxon>Euteleostomi</taxon>
        <taxon>Actinopterygii</taxon>
        <taxon>Neopterygii</taxon>
        <taxon>Teleostei</taxon>
        <taxon>Neoteleostei</taxon>
        <taxon>Acanthomorphata</taxon>
        <taxon>Carangaria</taxon>
        <taxon>Pleuronectiformes</taxon>
        <taxon>Pleuronectoidei</taxon>
        <taxon>Pleuronectidae</taxon>
        <taxon>Pleuronectes</taxon>
    </lineage>
</organism>
<dbReference type="EMBL" id="CADEAL010000761">
    <property type="protein sequence ID" value="CAB1424876.1"/>
    <property type="molecule type" value="Genomic_DNA"/>
</dbReference>
<reference evidence="2" key="1">
    <citation type="submission" date="2020-03" db="EMBL/GenBank/DDBJ databases">
        <authorList>
            <person name="Weist P."/>
        </authorList>
    </citation>
    <scope>NUCLEOTIDE SEQUENCE</scope>
</reference>
<protein>
    <submittedName>
        <fullName evidence="2">Uncharacterized protein</fullName>
    </submittedName>
</protein>
<comment type="caution">
    <text evidence="2">The sequence shown here is derived from an EMBL/GenBank/DDBJ whole genome shotgun (WGS) entry which is preliminary data.</text>
</comment>
<feature type="compositionally biased region" description="Basic and acidic residues" evidence="1">
    <location>
        <begin position="82"/>
        <end position="94"/>
    </location>
</feature>
<evidence type="ECO:0000313" key="2">
    <source>
        <dbReference type="EMBL" id="CAB1424876.1"/>
    </source>
</evidence>
<dbReference type="Proteomes" id="UP001153269">
    <property type="component" value="Unassembled WGS sequence"/>
</dbReference>
<gene>
    <name evidence="2" type="ORF">PLEPLA_LOCUS12805</name>
</gene>
<accession>A0A9N7YGP0</accession>
<evidence type="ECO:0000313" key="3">
    <source>
        <dbReference type="Proteomes" id="UP001153269"/>
    </source>
</evidence>
<dbReference type="AlphaFoldDB" id="A0A9N7YGP0"/>
<feature type="region of interest" description="Disordered" evidence="1">
    <location>
        <begin position="82"/>
        <end position="101"/>
    </location>
</feature>
<proteinExistence type="predicted"/>
<keyword evidence="3" id="KW-1185">Reference proteome</keyword>
<feature type="region of interest" description="Disordered" evidence="1">
    <location>
        <begin position="20"/>
        <end position="54"/>
    </location>
</feature>
<feature type="compositionally biased region" description="Basic and acidic residues" evidence="1">
    <location>
        <begin position="28"/>
        <end position="42"/>
    </location>
</feature>
<sequence>MENDDGGVKMCSERREIRGKFYISGNKKSGDSKRAEPSRRSLQEQGIDPAGGGLGQDFHMALMCEMPSGPGDCAIDQQEVVQGDRGEKMRRQEKAGVPGVTMTDPLTGLGCQSQRAQLRTAGCSMLQRNIVKRQQHCQIWTFS</sequence>